<reference evidence="2 3" key="1">
    <citation type="submission" date="2020-02" db="EMBL/GenBank/DDBJ databases">
        <title>Draft genome sequence of Haematococcus lacustris strain NIES-144.</title>
        <authorList>
            <person name="Morimoto D."/>
            <person name="Nakagawa S."/>
            <person name="Yoshida T."/>
            <person name="Sawayama S."/>
        </authorList>
    </citation>
    <scope>NUCLEOTIDE SEQUENCE [LARGE SCALE GENOMIC DNA]</scope>
    <source>
        <strain evidence="2 3">NIES-144</strain>
    </source>
</reference>
<evidence type="ECO:0000313" key="2">
    <source>
        <dbReference type="EMBL" id="GFH10465.1"/>
    </source>
</evidence>
<feature type="non-terminal residue" evidence="2">
    <location>
        <position position="1"/>
    </location>
</feature>
<proteinExistence type="predicted"/>
<accession>A0A699YMC6</accession>
<evidence type="ECO:0000256" key="1">
    <source>
        <dbReference type="SAM" id="MobiDB-lite"/>
    </source>
</evidence>
<name>A0A699YMC6_HAELA</name>
<keyword evidence="3" id="KW-1185">Reference proteome</keyword>
<feature type="compositionally biased region" description="Polar residues" evidence="1">
    <location>
        <begin position="21"/>
        <end position="31"/>
    </location>
</feature>
<sequence>MGKRKSSAKPPAKAKGPKLDTNPSTFTMTGSTSARRLMQWRLMTSEVWQLPPRQVKAKQGSW</sequence>
<dbReference type="EMBL" id="BLLF01000317">
    <property type="protein sequence ID" value="GFH10465.1"/>
    <property type="molecule type" value="Genomic_DNA"/>
</dbReference>
<organism evidence="2 3">
    <name type="scientific">Haematococcus lacustris</name>
    <name type="common">Green alga</name>
    <name type="synonym">Haematococcus pluvialis</name>
    <dbReference type="NCBI Taxonomy" id="44745"/>
    <lineage>
        <taxon>Eukaryota</taxon>
        <taxon>Viridiplantae</taxon>
        <taxon>Chlorophyta</taxon>
        <taxon>core chlorophytes</taxon>
        <taxon>Chlorophyceae</taxon>
        <taxon>CS clade</taxon>
        <taxon>Chlamydomonadales</taxon>
        <taxon>Haematococcaceae</taxon>
        <taxon>Haematococcus</taxon>
    </lineage>
</organism>
<comment type="caution">
    <text evidence="2">The sequence shown here is derived from an EMBL/GenBank/DDBJ whole genome shotgun (WGS) entry which is preliminary data.</text>
</comment>
<protein>
    <submittedName>
        <fullName evidence="2">Uncharacterized protein</fullName>
    </submittedName>
</protein>
<dbReference type="AlphaFoldDB" id="A0A699YMC6"/>
<gene>
    <name evidence="2" type="ORF">HaLaN_05781</name>
</gene>
<feature type="region of interest" description="Disordered" evidence="1">
    <location>
        <begin position="1"/>
        <end position="31"/>
    </location>
</feature>
<dbReference type="Proteomes" id="UP000485058">
    <property type="component" value="Unassembled WGS sequence"/>
</dbReference>
<evidence type="ECO:0000313" key="3">
    <source>
        <dbReference type="Proteomes" id="UP000485058"/>
    </source>
</evidence>